<organism evidence="2 3">
    <name type="scientific">Clostridium collagenovorans DSM 3089</name>
    <dbReference type="NCBI Taxonomy" id="1121306"/>
    <lineage>
        <taxon>Bacteria</taxon>
        <taxon>Bacillati</taxon>
        <taxon>Bacillota</taxon>
        <taxon>Clostridia</taxon>
        <taxon>Eubacteriales</taxon>
        <taxon>Clostridiaceae</taxon>
        <taxon>Clostridium</taxon>
    </lineage>
</organism>
<accession>A0A1M5YCS9</accession>
<dbReference type="SUPFAM" id="SSF102114">
    <property type="entry name" value="Radical SAM enzymes"/>
    <property type="match status" value="1"/>
</dbReference>
<dbReference type="PANTHER" id="PTHR13932">
    <property type="entry name" value="COPROPORPHYRINIGEN III OXIDASE"/>
    <property type="match status" value="1"/>
</dbReference>
<dbReference type="GO" id="GO:0051539">
    <property type="term" value="F:4 iron, 4 sulfur cluster binding"/>
    <property type="evidence" value="ECO:0007669"/>
    <property type="project" value="TreeGrafter"/>
</dbReference>
<keyword evidence="3" id="KW-1185">Reference proteome</keyword>
<dbReference type="SFLD" id="SFLDG01065">
    <property type="entry name" value="anaerobic_coproporphyrinogen-I"/>
    <property type="match status" value="1"/>
</dbReference>
<sequence>MKDKELKYHTLKIKLNDMNYRYDVYQMINLFCDFRDIDFVDDEEDYSIEVSNSKINIKCDDDQWEYDFEKKYTFKEELKKGIFTYFSEKTSKELPWGTLIGIRPSKRAMTMIREGKNDEDIINEFKEVFLTSENKAQLCIDVAKREIEFINRDYKTISVYIGMPFCPTRCLYCSFAANPISGKFKGKVKAYLEALSYEIKEIGKYIDYRGLKVECVYFGGGTPTAVNDEEFKAVMEDIYKNLVLSRDIAEFTVECGRPDSITYNKLKTMKDLKVSRISINPQSMNDETLKLIGRNHSVNDVKEVFKMARELEFYNINMDMIVGLPGEKLEHIEKTCKDIKKLNPESFTVHGMSVKRASRLHENILNNVKYEIATQDQLNKMYNTTVKLSKELNMNPYYMYRQKNMVGNMENIGYSKTGSECIYNIEMMEDRQTIIALGADAVSKVVYKENDKIERLGNLKDIDEYTNRIYEMVEKKKAFLDTLYK</sequence>
<dbReference type="NCBIfam" id="NF006060">
    <property type="entry name" value="PRK08207.1-3"/>
    <property type="match status" value="1"/>
</dbReference>
<dbReference type="InterPro" id="IPR023404">
    <property type="entry name" value="rSAM_horseshoe"/>
</dbReference>
<dbReference type="SFLD" id="SFLDG01082">
    <property type="entry name" value="B12-binding_domain_containing"/>
    <property type="match status" value="1"/>
</dbReference>
<dbReference type="PANTHER" id="PTHR13932:SF1">
    <property type="entry name" value="OXYGEN-INDEPENDENT COPROPORPHYRINOGEN-III OXIDASE-LIKE PROTEIN HEMZ"/>
    <property type="match status" value="1"/>
</dbReference>
<dbReference type="GO" id="GO:0003824">
    <property type="term" value="F:catalytic activity"/>
    <property type="evidence" value="ECO:0007669"/>
    <property type="project" value="InterPro"/>
</dbReference>
<protein>
    <submittedName>
        <fullName evidence="2">Coproporphyrinogen III oxidase, anaerobic</fullName>
    </submittedName>
</protein>
<dbReference type="Proteomes" id="UP000184526">
    <property type="component" value="Unassembled WGS sequence"/>
</dbReference>
<dbReference type="SMART" id="SM00729">
    <property type="entry name" value="Elp3"/>
    <property type="match status" value="1"/>
</dbReference>
<evidence type="ECO:0000313" key="2">
    <source>
        <dbReference type="EMBL" id="SHI09827.1"/>
    </source>
</evidence>
<dbReference type="InterPro" id="IPR023995">
    <property type="entry name" value="HemZ"/>
</dbReference>
<dbReference type="InterPro" id="IPR058240">
    <property type="entry name" value="rSAM_sf"/>
</dbReference>
<dbReference type="SFLD" id="SFLDS00029">
    <property type="entry name" value="Radical_SAM"/>
    <property type="match status" value="1"/>
</dbReference>
<dbReference type="PROSITE" id="PS51918">
    <property type="entry name" value="RADICAL_SAM"/>
    <property type="match status" value="1"/>
</dbReference>
<feature type="domain" description="Radical SAM core" evidence="1">
    <location>
        <begin position="149"/>
        <end position="395"/>
    </location>
</feature>
<dbReference type="InterPro" id="IPR007197">
    <property type="entry name" value="rSAM"/>
</dbReference>
<dbReference type="NCBIfam" id="TIGR03994">
    <property type="entry name" value="rSAM_HemZ"/>
    <property type="match status" value="1"/>
</dbReference>
<dbReference type="InterPro" id="IPR034505">
    <property type="entry name" value="Coproporphyrinogen-III_oxidase"/>
</dbReference>
<dbReference type="InterPro" id="IPR006638">
    <property type="entry name" value="Elp3/MiaA/NifB-like_rSAM"/>
</dbReference>
<dbReference type="EMBL" id="FQXP01000013">
    <property type="protein sequence ID" value="SHI09827.1"/>
    <property type="molecule type" value="Genomic_DNA"/>
</dbReference>
<dbReference type="AlphaFoldDB" id="A0A1M5YCS9"/>
<dbReference type="GO" id="GO:0006779">
    <property type="term" value="P:porphyrin-containing compound biosynthetic process"/>
    <property type="evidence" value="ECO:0007669"/>
    <property type="project" value="TreeGrafter"/>
</dbReference>
<dbReference type="CDD" id="cd01335">
    <property type="entry name" value="Radical_SAM"/>
    <property type="match status" value="1"/>
</dbReference>
<dbReference type="SFLD" id="SFLDF00310">
    <property type="entry name" value="oxygen-independent_coproporphy"/>
    <property type="match status" value="1"/>
</dbReference>
<name>A0A1M5YCS9_9CLOT</name>
<evidence type="ECO:0000259" key="1">
    <source>
        <dbReference type="PROSITE" id="PS51918"/>
    </source>
</evidence>
<gene>
    <name evidence="2" type="ORF">SAMN02745196_02829</name>
</gene>
<dbReference type="Gene3D" id="3.80.30.20">
    <property type="entry name" value="tm_1862 like domain"/>
    <property type="match status" value="1"/>
</dbReference>
<dbReference type="GO" id="GO:0005737">
    <property type="term" value="C:cytoplasm"/>
    <property type="evidence" value="ECO:0007669"/>
    <property type="project" value="TreeGrafter"/>
</dbReference>
<reference evidence="2 3" key="1">
    <citation type="submission" date="2016-11" db="EMBL/GenBank/DDBJ databases">
        <authorList>
            <person name="Jaros S."/>
            <person name="Januszkiewicz K."/>
            <person name="Wedrychowicz H."/>
        </authorList>
    </citation>
    <scope>NUCLEOTIDE SEQUENCE [LARGE SCALE GENOMIC DNA]</scope>
    <source>
        <strain evidence="2 3">DSM 3089</strain>
    </source>
</reference>
<proteinExistence type="predicted"/>
<dbReference type="OrthoDB" id="9808022at2"/>
<dbReference type="RefSeq" id="WP_072832647.1">
    <property type="nucleotide sequence ID" value="NZ_FQXP01000013.1"/>
</dbReference>
<evidence type="ECO:0000313" key="3">
    <source>
        <dbReference type="Proteomes" id="UP000184526"/>
    </source>
</evidence>
<dbReference type="Pfam" id="PF04055">
    <property type="entry name" value="Radical_SAM"/>
    <property type="match status" value="1"/>
</dbReference>
<dbReference type="STRING" id="1121306.SAMN02745196_02829"/>